<protein>
    <recommendedName>
        <fullName evidence="4">Crinkler effector protein N-terminal domain-containing protein</fullName>
    </recommendedName>
</protein>
<evidence type="ECO:0000256" key="3">
    <source>
        <dbReference type="ARBA" id="ARBA00022525"/>
    </source>
</evidence>
<reference evidence="5 6" key="1">
    <citation type="submission" date="2014-04" db="EMBL/GenBank/DDBJ databases">
        <authorList>
            <consortium name="DOE Joint Genome Institute"/>
            <person name="Kuo A."/>
            <person name="Kohler A."/>
            <person name="Nagy L.G."/>
            <person name="Floudas D."/>
            <person name="Copeland A."/>
            <person name="Barry K.W."/>
            <person name="Cichocki N."/>
            <person name="Veneault-Fourrey C."/>
            <person name="LaButti K."/>
            <person name="Lindquist E.A."/>
            <person name="Lipzen A."/>
            <person name="Lundell T."/>
            <person name="Morin E."/>
            <person name="Murat C."/>
            <person name="Sun H."/>
            <person name="Tunlid A."/>
            <person name="Henrissat B."/>
            <person name="Grigoriev I.V."/>
            <person name="Hibbett D.S."/>
            <person name="Martin F."/>
            <person name="Nordberg H.P."/>
            <person name="Cantor M.N."/>
            <person name="Hua S.X."/>
        </authorList>
    </citation>
    <scope>NUCLEOTIDE SEQUENCE [LARGE SCALE GENOMIC DNA]</scope>
    <source>
        <strain evidence="5 6">LaAM-08-1</strain>
    </source>
</reference>
<name>A0A0C9XG85_9AGAR</name>
<feature type="domain" description="Crinkler effector protein N-terminal" evidence="4">
    <location>
        <begin position="7"/>
        <end position="103"/>
    </location>
</feature>
<dbReference type="PANTHER" id="PTHR33129:SF1">
    <property type="entry name" value="ATP-BINDING PROTEIN"/>
    <property type="match status" value="1"/>
</dbReference>
<reference evidence="6" key="2">
    <citation type="submission" date="2015-01" db="EMBL/GenBank/DDBJ databases">
        <title>Evolutionary Origins and Diversification of the Mycorrhizal Mutualists.</title>
        <authorList>
            <consortium name="DOE Joint Genome Institute"/>
            <consortium name="Mycorrhizal Genomics Consortium"/>
            <person name="Kohler A."/>
            <person name="Kuo A."/>
            <person name="Nagy L.G."/>
            <person name="Floudas D."/>
            <person name="Copeland A."/>
            <person name="Barry K.W."/>
            <person name="Cichocki N."/>
            <person name="Veneault-Fourrey C."/>
            <person name="LaButti K."/>
            <person name="Lindquist E.A."/>
            <person name="Lipzen A."/>
            <person name="Lundell T."/>
            <person name="Morin E."/>
            <person name="Murat C."/>
            <person name="Riley R."/>
            <person name="Ohm R."/>
            <person name="Sun H."/>
            <person name="Tunlid A."/>
            <person name="Henrissat B."/>
            <person name="Grigoriev I.V."/>
            <person name="Hibbett D.S."/>
            <person name="Martin F."/>
        </authorList>
    </citation>
    <scope>NUCLEOTIDE SEQUENCE [LARGE SCALE GENOMIC DNA]</scope>
    <source>
        <strain evidence="6">LaAM-08-1</strain>
    </source>
</reference>
<dbReference type="STRING" id="1095629.A0A0C9XG85"/>
<dbReference type="EMBL" id="KN838622">
    <property type="protein sequence ID" value="KIK00599.1"/>
    <property type="molecule type" value="Genomic_DNA"/>
</dbReference>
<dbReference type="OrthoDB" id="3030011at2759"/>
<dbReference type="HOGENOM" id="CLU_016500_0_0_1"/>
<gene>
    <name evidence="5" type="ORF">K443DRAFT_600195</name>
</gene>
<accession>A0A0C9XG85</accession>
<sequence length="745" mass="84206">MSESDEIRLWCWVLGDEYDRVFSVFIKRNALIDDLKTAIKGRKQSLKDVYPDSIVLYKFELRLEDFKEEEAQRINLEDGQKLESFEDVSSYWAKEPEKVLSVILPRPADTTITPSSSENSDLSANSPPTWLVEIHSQLWGQRDFLGEIFRTATVDKDDFTELQDLLDALNPERNSDKYVSKDVLDTKSKFLRGKSIGQDQYLLDGLVPRPDLGPCQPPSSDVVNEDGVVDDNDVVMDNGDVVMDDNAAMVIDNTHLPNEATAIFPYTIQYMDLTVLRSTKKLRVPRLMLFRNEWGTMIDIFNKRGKGIDGSALFSGQPGIGKTCMLYSILILCIILARPIVFQDVRGKVFVISNTVRPLGTPGVSVDADDVLTLVDADNTVCQPNEQLFDHDKYRILVTSSPKKREDRKWLKQFVGLHAMFMVELWSREELVVASLFLQSNDVTLKQLQEASRICGNIPRVCFEAAISPTALRDAQDDIRGAIAKTEGLSDAVNDMRMGGETVIHRVFQIRPSYKERLWNSCIVEPVSDWAFSQMMELLDERRAGAPYEFYCGIKGLSDGNVLAGRYFEHCLHKFLKRSSQAFTIRSLDDRSTLGIRFTSDTECFEDKECFSGYLALSVESERPCYLQPLSPVFPSFGSFLYQPGMSESGFSPLIALQATIAAEHDIKLKGLEDLRTSLKYNVSALKDLGPTLEKKMIILFVVPDTLQATFVKQTIVGTKQKPSWDRRTAQYLLALSENEVFKAM</sequence>
<dbReference type="PANTHER" id="PTHR33129">
    <property type="entry name" value="PROTEIN KINASE DOMAIN-CONTAINING PROTEIN-RELATED"/>
    <property type="match status" value="1"/>
</dbReference>
<dbReference type="InterPro" id="IPR045379">
    <property type="entry name" value="Crinkler_N"/>
</dbReference>
<keyword evidence="6" id="KW-1185">Reference proteome</keyword>
<dbReference type="Proteomes" id="UP000054477">
    <property type="component" value="Unassembled WGS sequence"/>
</dbReference>
<dbReference type="Pfam" id="PF20147">
    <property type="entry name" value="Crinkler"/>
    <property type="match status" value="1"/>
</dbReference>
<evidence type="ECO:0000256" key="2">
    <source>
        <dbReference type="ARBA" id="ARBA00004613"/>
    </source>
</evidence>
<evidence type="ECO:0000313" key="6">
    <source>
        <dbReference type="Proteomes" id="UP000054477"/>
    </source>
</evidence>
<dbReference type="GO" id="GO:0005576">
    <property type="term" value="C:extracellular region"/>
    <property type="evidence" value="ECO:0007669"/>
    <property type="project" value="UniProtKB-SubCell"/>
</dbReference>
<dbReference type="AlphaFoldDB" id="A0A0C9XG85"/>
<organism evidence="5 6">
    <name type="scientific">Laccaria amethystina LaAM-08-1</name>
    <dbReference type="NCBI Taxonomy" id="1095629"/>
    <lineage>
        <taxon>Eukaryota</taxon>
        <taxon>Fungi</taxon>
        <taxon>Dikarya</taxon>
        <taxon>Basidiomycota</taxon>
        <taxon>Agaricomycotina</taxon>
        <taxon>Agaricomycetes</taxon>
        <taxon>Agaricomycetidae</taxon>
        <taxon>Agaricales</taxon>
        <taxon>Agaricineae</taxon>
        <taxon>Hydnangiaceae</taxon>
        <taxon>Laccaria</taxon>
    </lineage>
</organism>
<keyword evidence="3" id="KW-0964">Secreted</keyword>
<evidence type="ECO:0000256" key="1">
    <source>
        <dbReference type="ARBA" id="ARBA00004340"/>
    </source>
</evidence>
<proteinExistence type="predicted"/>
<dbReference type="InterPro" id="IPR052980">
    <property type="entry name" value="Crinkler_effector"/>
</dbReference>
<dbReference type="GO" id="GO:0043657">
    <property type="term" value="C:host cell"/>
    <property type="evidence" value="ECO:0007669"/>
    <property type="project" value="UniProtKB-SubCell"/>
</dbReference>
<evidence type="ECO:0000313" key="5">
    <source>
        <dbReference type="EMBL" id="KIK00599.1"/>
    </source>
</evidence>
<evidence type="ECO:0000259" key="4">
    <source>
        <dbReference type="Pfam" id="PF20147"/>
    </source>
</evidence>
<comment type="subcellular location">
    <subcellularLocation>
        <location evidence="1">Host cell</location>
    </subcellularLocation>
    <subcellularLocation>
        <location evidence="2">Secreted</location>
    </subcellularLocation>
</comment>